<dbReference type="Proteomes" id="UP001075354">
    <property type="component" value="Unassembled WGS sequence"/>
</dbReference>
<dbReference type="AlphaFoldDB" id="A0AAV7X363"/>
<reference evidence="1" key="1">
    <citation type="submission" date="2022-12" db="EMBL/GenBank/DDBJ databases">
        <title>Chromosome-level genome assembly of the bean flower thrips Megalurothrips usitatus.</title>
        <authorList>
            <person name="Ma L."/>
            <person name="Liu Q."/>
            <person name="Li H."/>
            <person name="Cai W."/>
        </authorList>
    </citation>
    <scope>NUCLEOTIDE SEQUENCE</scope>
    <source>
        <strain evidence="1">Cailab_2022a</strain>
    </source>
</reference>
<keyword evidence="2" id="KW-1185">Reference proteome</keyword>
<evidence type="ECO:0000313" key="2">
    <source>
        <dbReference type="Proteomes" id="UP001075354"/>
    </source>
</evidence>
<evidence type="ECO:0000313" key="1">
    <source>
        <dbReference type="EMBL" id="KAJ1518997.1"/>
    </source>
</evidence>
<accession>A0AAV7X363</accession>
<organism evidence="1 2">
    <name type="scientific">Megalurothrips usitatus</name>
    <name type="common">bean blossom thrips</name>
    <dbReference type="NCBI Taxonomy" id="439358"/>
    <lineage>
        <taxon>Eukaryota</taxon>
        <taxon>Metazoa</taxon>
        <taxon>Ecdysozoa</taxon>
        <taxon>Arthropoda</taxon>
        <taxon>Hexapoda</taxon>
        <taxon>Insecta</taxon>
        <taxon>Pterygota</taxon>
        <taxon>Neoptera</taxon>
        <taxon>Paraneoptera</taxon>
        <taxon>Thysanoptera</taxon>
        <taxon>Terebrantia</taxon>
        <taxon>Thripoidea</taxon>
        <taxon>Thripidae</taxon>
        <taxon>Megalurothrips</taxon>
    </lineage>
</organism>
<gene>
    <name evidence="1" type="ORF">ONE63_011378</name>
</gene>
<proteinExistence type="predicted"/>
<sequence length="181" mass="20022">MDFLRQVCSAVQLGTSHGVTHVSLPAIQLVEPSTTSLAEELENLDCLKPPVPGDNRVPLVENGNVFVPKGILYNIPWVVPRPDDAPKGQKKPAQKDAVYPSELVNHLLSLLVPDSVLMKLNATTLPVSIYSAIRDYLNYRLPPRSKMLASTLNSLVTNRAQKLRSRYMKSIVQSQSNDKHS</sequence>
<comment type="caution">
    <text evidence="1">The sequence shown here is derived from an EMBL/GenBank/DDBJ whole genome shotgun (WGS) entry which is preliminary data.</text>
</comment>
<name>A0AAV7X363_9NEOP</name>
<protein>
    <submittedName>
        <fullName evidence="1">Uncharacterized protein</fullName>
    </submittedName>
</protein>
<dbReference type="EMBL" id="JAPTSV010000795">
    <property type="protein sequence ID" value="KAJ1518997.1"/>
    <property type="molecule type" value="Genomic_DNA"/>
</dbReference>